<dbReference type="PROSITE" id="PS51900">
    <property type="entry name" value="CB"/>
    <property type="match status" value="1"/>
</dbReference>
<dbReference type="PANTHER" id="PTHR30349:SF64">
    <property type="entry name" value="PROPHAGE INTEGRASE INTD-RELATED"/>
    <property type="match status" value="1"/>
</dbReference>
<feature type="domain" description="Tyr recombinase" evidence="6">
    <location>
        <begin position="108"/>
        <end position="326"/>
    </location>
</feature>
<dbReference type="Gene3D" id="1.10.150.130">
    <property type="match status" value="1"/>
</dbReference>
<evidence type="ECO:0000259" key="7">
    <source>
        <dbReference type="PROSITE" id="PS51900"/>
    </source>
</evidence>
<protein>
    <submittedName>
        <fullName evidence="8">Integron integrase</fullName>
    </submittedName>
</protein>
<dbReference type="InterPro" id="IPR011946">
    <property type="entry name" value="Integrase_integron-type"/>
</dbReference>
<evidence type="ECO:0000313" key="9">
    <source>
        <dbReference type="Proteomes" id="UP000648257"/>
    </source>
</evidence>
<dbReference type="SUPFAM" id="SSF56349">
    <property type="entry name" value="DNA breaking-rejoining enzymes"/>
    <property type="match status" value="1"/>
</dbReference>
<accession>A0ABR6X963</accession>
<evidence type="ECO:0000313" key="8">
    <source>
        <dbReference type="EMBL" id="MBC3808859.1"/>
    </source>
</evidence>
<dbReference type="InterPro" id="IPR044068">
    <property type="entry name" value="CB"/>
</dbReference>
<reference evidence="8 9" key="1">
    <citation type="submission" date="2020-08" db="EMBL/GenBank/DDBJ databases">
        <title>Novel species isolated from subtropical streams in China.</title>
        <authorList>
            <person name="Lu H."/>
        </authorList>
    </citation>
    <scope>NUCLEOTIDE SEQUENCE [LARGE SCALE GENOMIC DNA]</scope>
    <source>
        <strain evidence="8 9">KACC 16656</strain>
    </source>
</reference>
<dbReference type="RefSeq" id="WP_186923929.1">
    <property type="nucleotide sequence ID" value="NZ_JACOFW010000021.1"/>
</dbReference>
<evidence type="ECO:0000256" key="1">
    <source>
        <dbReference type="ARBA" id="ARBA00008857"/>
    </source>
</evidence>
<keyword evidence="9" id="KW-1185">Reference proteome</keyword>
<dbReference type="Pfam" id="PF00589">
    <property type="entry name" value="Phage_integrase"/>
    <property type="match status" value="1"/>
</dbReference>
<dbReference type="PANTHER" id="PTHR30349">
    <property type="entry name" value="PHAGE INTEGRASE-RELATED"/>
    <property type="match status" value="1"/>
</dbReference>
<evidence type="ECO:0000256" key="2">
    <source>
        <dbReference type="ARBA" id="ARBA00022908"/>
    </source>
</evidence>
<dbReference type="EMBL" id="JACOFW010000021">
    <property type="protein sequence ID" value="MBC3808859.1"/>
    <property type="molecule type" value="Genomic_DNA"/>
</dbReference>
<keyword evidence="4" id="KW-0233">DNA recombination</keyword>
<feature type="domain" description="Core-binding (CB)" evidence="7">
    <location>
        <begin position="10"/>
        <end position="90"/>
    </location>
</feature>
<dbReference type="NCBIfam" id="NF011946">
    <property type="entry name" value="PRK15417.1"/>
    <property type="match status" value="1"/>
</dbReference>
<name>A0ABR6X963_9BURK</name>
<organism evidence="8 9">
    <name type="scientific">Undibacterium seohonense</name>
    <dbReference type="NCBI Taxonomy" id="1344950"/>
    <lineage>
        <taxon>Bacteria</taxon>
        <taxon>Pseudomonadati</taxon>
        <taxon>Pseudomonadota</taxon>
        <taxon>Betaproteobacteria</taxon>
        <taxon>Burkholderiales</taxon>
        <taxon>Oxalobacteraceae</taxon>
        <taxon>Undibacterium</taxon>
    </lineage>
</organism>
<dbReference type="PROSITE" id="PS51898">
    <property type="entry name" value="TYR_RECOMBINASE"/>
    <property type="match status" value="1"/>
</dbReference>
<dbReference type="Proteomes" id="UP000648257">
    <property type="component" value="Unassembled WGS sequence"/>
</dbReference>
<comment type="similarity">
    <text evidence="1">Belongs to the 'phage' integrase family.</text>
</comment>
<dbReference type="InterPro" id="IPR004107">
    <property type="entry name" value="Integrase_SAM-like_N"/>
</dbReference>
<proteinExistence type="inferred from homology"/>
<evidence type="ECO:0000259" key="6">
    <source>
        <dbReference type="PROSITE" id="PS51898"/>
    </source>
</evidence>
<keyword evidence="3 5" id="KW-0238">DNA-binding</keyword>
<dbReference type="InterPro" id="IPR010998">
    <property type="entry name" value="Integrase_recombinase_N"/>
</dbReference>
<dbReference type="InterPro" id="IPR050090">
    <property type="entry name" value="Tyrosine_recombinase_XerCD"/>
</dbReference>
<keyword evidence="2" id="KW-0229">DNA integration</keyword>
<dbReference type="Gene3D" id="1.10.443.10">
    <property type="entry name" value="Intergrase catalytic core"/>
    <property type="match status" value="1"/>
</dbReference>
<dbReference type="InterPro" id="IPR002104">
    <property type="entry name" value="Integrase_catalytic"/>
</dbReference>
<dbReference type="InterPro" id="IPR011010">
    <property type="entry name" value="DNA_brk_join_enz"/>
</dbReference>
<evidence type="ECO:0000256" key="3">
    <source>
        <dbReference type="ARBA" id="ARBA00023125"/>
    </source>
</evidence>
<gene>
    <name evidence="8" type="ORF">H8K52_16075</name>
</gene>
<dbReference type="Pfam" id="PF13495">
    <property type="entry name" value="Phage_int_SAM_4"/>
    <property type="match status" value="1"/>
</dbReference>
<sequence length="330" mass="38034">MDKNINPPKPKLLDQMRDRLRYKHYSLSTEKVYLYWCRFYIRWSGMRHPLEMGSPEIEAFLTMLVSVRHVSAATHKQALSAILFLYKEVLQIDLPWMQQIGRPKTEQRLPTVLTALEVQSVLRNLEVINAEHALFAKLLYGTGMRIMEAARLRIKDIEFDRSAIIIREGKGAKDRVVMLPESLRVDLMAQVARCKLRWQSDTEQQMSGVEMPFALDIKYPRAGHSLAWFWVFPQHVFSTDPRSGIIRRHHLFPQTFRRAFTAALKQSGIHKPASPHTLRHCFATHLLQSGCDIRTVQDLLGHADVSTTMIYTHVLKIAGGVRSPLDSLDK</sequence>
<evidence type="ECO:0000256" key="4">
    <source>
        <dbReference type="ARBA" id="ARBA00023172"/>
    </source>
</evidence>
<evidence type="ECO:0000256" key="5">
    <source>
        <dbReference type="PROSITE-ProRule" id="PRU01248"/>
    </source>
</evidence>
<dbReference type="InterPro" id="IPR013762">
    <property type="entry name" value="Integrase-like_cat_sf"/>
</dbReference>
<comment type="caution">
    <text evidence="8">The sequence shown here is derived from an EMBL/GenBank/DDBJ whole genome shotgun (WGS) entry which is preliminary data.</text>
</comment>
<dbReference type="NCBIfam" id="TIGR02249">
    <property type="entry name" value="integrase_gron"/>
    <property type="match status" value="1"/>
</dbReference>